<dbReference type="SUPFAM" id="SSF48371">
    <property type="entry name" value="ARM repeat"/>
    <property type="match status" value="1"/>
</dbReference>
<dbReference type="InterPro" id="IPR016024">
    <property type="entry name" value="ARM-type_fold"/>
</dbReference>
<dbReference type="PANTHER" id="PTHR12425:SF5">
    <property type="entry name" value="SYNEMBRYN"/>
    <property type="match status" value="1"/>
</dbReference>
<dbReference type="GO" id="GO:0005085">
    <property type="term" value="F:guanyl-nucleotide exchange factor activity"/>
    <property type="evidence" value="ECO:0007669"/>
    <property type="project" value="UniProtKB-KW"/>
</dbReference>
<evidence type="ECO:0000313" key="6">
    <source>
        <dbReference type="Proteomes" id="UP000317494"/>
    </source>
</evidence>
<dbReference type="AlphaFoldDB" id="A0A507DDW6"/>
<keyword evidence="3" id="KW-0143">Chaperone</keyword>
<dbReference type="GO" id="GO:0005737">
    <property type="term" value="C:cytoplasm"/>
    <property type="evidence" value="ECO:0007669"/>
    <property type="project" value="TreeGrafter"/>
</dbReference>
<dbReference type="InterPro" id="IPR019318">
    <property type="entry name" value="Gua_nucleotide_exch_fac_Ric8"/>
</dbReference>
<dbReference type="STRING" id="286115.A0A507DDW6"/>
<dbReference type="EMBL" id="QEAN01000047">
    <property type="protein sequence ID" value="TPX51972.1"/>
    <property type="molecule type" value="Genomic_DNA"/>
</dbReference>
<dbReference type="GO" id="GO:0001965">
    <property type="term" value="F:G-protein alpha-subunit binding"/>
    <property type="evidence" value="ECO:0007669"/>
    <property type="project" value="TreeGrafter"/>
</dbReference>
<dbReference type="EMBL" id="QEAM01000040">
    <property type="protein sequence ID" value="TPX49068.1"/>
    <property type="molecule type" value="Genomic_DNA"/>
</dbReference>
<proteinExistence type="inferred from homology"/>
<evidence type="ECO:0000313" key="5">
    <source>
        <dbReference type="EMBL" id="TPX51972.1"/>
    </source>
</evidence>
<dbReference type="GO" id="GO:0007186">
    <property type="term" value="P:G protein-coupled receptor signaling pathway"/>
    <property type="evidence" value="ECO:0007669"/>
    <property type="project" value="TreeGrafter"/>
</dbReference>
<keyword evidence="6" id="KW-1185">Reference proteome</keyword>
<keyword evidence="2" id="KW-0344">Guanine-nucleotide releasing factor</keyword>
<dbReference type="OrthoDB" id="5585685at2759"/>
<evidence type="ECO:0000256" key="1">
    <source>
        <dbReference type="ARBA" id="ARBA00009049"/>
    </source>
</evidence>
<evidence type="ECO:0000313" key="4">
    <source>
        <dbReference type="EMBL" id="TPX49068.1"/>
    </source>
</evidence>
<organism evidence="4 7">
    <name type="scientific">Synchytrium endobioticum</name>
    <dbReference type="NCBI Taxonomy" id="286115"/>
    <lineage>
        <taxon>Eukaryota</taxon>
        <taxon>Fungi</taxon>
        <taxon>Fungi incertae sedis</taxon>
        <taxon>Chytridiomycota</taxon>
        <taxon>Chytridiomycota incertae sedis</taxon>
        <taxon>Chytridiomycetes</taxon>
        <taxon>Synchytriales</taxon>
        <taxon>Synchytriaceae</taxon>
        <taxon>Synchytrium</taxon>
    </lineage>
</organism>
<dbReference type="VEuPathDB" id="FungiDB:SeMB42_g01741"/>
<reference evidence="6 7" key="1">
    <citation type="journal article" date="2019" name="Sci. Rep.">
        <title>Comparative genomics of chytrid fungi reveal insights into the obligate biotrophic and pathogenic lifestyle of Synchytrium endobioticum.</title>
        <authorList>
            <person name="van de Vossenberg B.T.L.H."/>
            <person name="Warris S."/>
            <person name="Nguyen H.D.T."/>
            <person name="van Gent-Pelzer M.P.E."/>
            <person name="Joly D.L."/>
            <person name="van de Geest H.C."/>
            <person name="Bonants P.J.M."/>
            <person name="Smith D.S."/>
            <person name="Levesque C.A."/>
            <person name="van der Lee T.A.J."/>
        </authorList>
    </citation>
    <scope>NUCLEOTIDE SEQUENCE [LARGE SCALE GENOMIC DNA]</scope>
    <source>
        <strain evidence="4 7">LEV6574</strain>
        <strain evidence="5 6">MB42</strain>
    </source>
</reference>
<gene>
    <name evidence="4" type="ORF">SeLEV6574_g01661</name>
    <name evidence="5" type="ORF">SeMB42_g01741</name>
</gene>
<dbReference type="Proteomes" id="UP000317494">
    <property type="component" value="Unassembled WGS sequence"/>
</dbReference>
<dbReference type="PANTHER" id="PTHR12425">
    <property type="entry name" value="SYNEMBRYN"/>
    <property type="match status" value="1"/>
</dbReference>
<dbReference type="Proteomes" id="UP000320475">
    <property type="component" value="Unassembled WGS sequence"/>
</dbReference>
<evidence type="ECO:0000256" key="3">
    <source>
        <dbReference type="ARBA" id="ARBA00023186"/>
    </source>
</evidence>
<comment type="similarity">
    <text evidence="1">Belongs to the synembryn family.</text>
</comment>
<name>A0A507DDW6_9FUNG</name>
<evidence type="ECO:0000256" key="2">
    <source>
        <dbReference type="ARBA" id="ARBA00022658"/>
    </source>
</evidence>
<comment type="caution">
    <text evidence="4">The sequence shown here is derived from an EMBL/GenBank/DDBJ whole genome shotgun (WGS) entry which is preliminary data.</text>
</comment>
<accession>A0A507DDW6</accession>
<dbReference type="Pfam" id="PF10165">
    <property type="entry name" value="Ric8"/>
    <property type="match status" value="1"/>
</dbReference>
<protein>
    <submittedName>
        <fullName evidence="4">Uncharacterized protein</fullName>
    </submittedName>
</protein>
<evidence type="ECO:0000313" key="7">
    <source>
        <dbReference type="Proteomes" id="UP000320475"/>
    </source>
</evidence>
<sequence length="524" mass="57818">MQGHGHITEYYSSAVMYPVLDEANIRNSNSILDIFLSVSSPTTNGDGALIKSKQAALVSLLSVLHPDTAKRTTCDDTLSCKVLECIKVMAREREGCEPLWTDQGVRTLAYHARLLCTSDIPADSTHSMEAMRCLANILLLEPQARIPFVRFSGVDALATYLQHPDLSLDALFLVYRLIFLVTTNNIDQCNDLIAFPRMATMALEHTKPLVAKAVGTASAAREMSALVLGEIFKVVFNIVTAFENPEDAAIKPVLQRTTQDQIDAFQVLVYHVAQYIKAAKFPSPPLTPPYSTAIHALMNVASLFWSEWYFKQKDYSVVTRVLDVLEQTLALNASAGNPEGDNPQWETDLPPLLILLTRMARAEDGARESIKARLAPESIDRTKHLSQGTSVTAYLMRFMASVALPHVRDTVSELLFACFDDNPTELAAYTGLGLAAGFLVQRGVMPLSLPVAADGPMSADDIDPITGVRRREDTALPEWNSMTEEEKEREADEMIALFEKLNKTGVVKVVPQMQFSGVNVKRLD</sequence>